<gene>
    <name evidence="1" type="ORF">AVEN_121602_1</name>
</gene>
<evidence type="ECO:0000313" key="1">
    <source>
        <dbReference type="EMBL" id="GBN18095.1"/>
    </source>
</evidence>
<accession>A0A4Y2LTE0</accession>
<name>A0A4Y2LTE0_ARAVE</name>
<dbReference type="Proteomes" id="UP000499080">
    <property type="component" value="Unassembled WGS sequence"/>
</dbReference>
<sequence>MASVILFLWNRFYQNCRKMFRWSFVTECGFNMMGASTLQHQCAQLPERHFWGTMDWAWWTSPLATPISRFIEPRLLFMGTSEESCLCDSS</sequence>
<comment type="caution">
    <text evidence="1">The sequence shown here is derived from an EMBL/GenBank/DDBJ whole genome shotgun (WGS) entry which is preliminary data.</text>
</comment>
<reference evidence="1 2" key="1">
    <citation type="journal article" date="2019" name="Sci. Rep.">
        <title>Orb-weaving spider Araneus ventricosus genome elucidates the spidroin gene catalogue.</title>
        <authorList>
            <person name="Kono N."/>
            <person name="Nakamura H."/>
            <person name="Ohtoshi R."/>
            <person name="Moran D.A.P."/>
            <person name="Shinohara A."/>
            <person name="Yoshida Y."/>
            <person name="Fujiwara M."/>
            <person name="Mori M."/>
            <person name="Tomita M."/>
            <person name="Arakawa K."/>
        </authorList>
    </citation>
    <scope>NUCLEOTIDE SEQUENCE [LARGE SCALE GENOMIC DNA]</scope>
</reference>
<organism evidence="1 2">
    <name type="scientific">Araneus ventricosus</name>
    <name type="common">Orbweaver spider</name>
    <name type="synonym">Epeira ventricosa</name>
    <dbReference type="NCBI Taxonomy" id="182803"/>
    <lineage>
        <taxon>Eukaryota</taxon>
        <taxon>Metazoa</taxon>
        <taxon>Ecdysozoa</taxon>
        <taxon>Arthropoda</taxon>
        <taxon>Chelicerata</taxon>
        <taxon>Arachnida</taxon>
        <taxon>Araneae</taxon>
        <taxon>Araneomorphae</taxon>
        <taxon>Entelegynae</taxon>
        <taxon>Araneoidea</taxon>
        <taxon>Araneidae</taxon>
        <taxon>Araneus</taxon>
    </lineage>
</organism>
<keyword evidence="2" id="KW-1185">Reference proteome</keyword>
<proteinExistence type="predicted"/>
<dbReference type="AlphaFoldDB" id="A0A4Y2LTE0"/>
<protein>
    <submittedName>
        <fullName evidence="1">Uncharacterized protein</fullName>
    </submittedName>
</protein>
<dbReference type="EMBL" id="BGPR01006336">
    <property type="protein sequence ID" value="GBN18095.1"/>
    <property type="molecule type" value="Genomic_DNA"/>
</dbReference>
<evidence type="ECO:0000313" key="2">
    <source>
        <dbReference type="Proteomes" id="UP000499080"/>
    </source>
</evidence>